<dbReference type="Pfam" id="PF04991">
    <property type="entry name" value="LicD"/>
    <property type="match status" value="2"/>
</dbReference>
<proteinExistence type="predicted"/>
<dbReference type="Proteomes" id="UP000243579">
    <property type="component" value="Unassembled WGS sequence"/>
</dbReference>
<dbReference type="PANTHER" id="PTHR43404:SF1">
    <property type="entry name" value="MNN4P"/>
    <property type="match status" value="1"/>
</dbReference>
<name>A0A1V9Z6L1_ACHHY</name>
<keyword evidence="2" id="KW-1133">Transmembrane helix</keyword>
<protein>
    <recommendedName>
        <fullName evidence="3">LicD/FKTN/FKRP nucleotidyltransferase domain-containing protein</fullName>
    </recommendedName>
</protein>
<feature type="transmembrane region" description="Helical" evidence="2">
    <location>
        <begin position="30"/>
        <end position="48"/>
    </location>
</feature>
<dbReference type="InterPro" id="IPR007074">
    <property type="entry name" value="LicD/FKTN/FKRP_NTP_transf"/>
</dbReference>
<dbReference type="OrthoDB" id="444255at2759"/>
<dbReference type="EMBL" id="JNBR01000401">
    <property type="protein sequence ID" value="OQR93626.1"/>
    <property type="molecule type" value="Genomic_DNA"/>
</dbReference>
<dbReference type="GO" id="GO:0009100">
    <property type="term" value="P:glycoprotein metabolic process"/>
    <property type="evidence" value="ECO:0007669"/>
    <property type="project" value="UniProtKB-ARBA"/>
</dbReference>
<feature type="region of interest" description="Disordered" evidence="1">
    <location>
        <begin position="96"/>
        <end position="136"/>
    </location>
</feature>
<keyword evidence="2" id="KW-0472">Membrane</keyword>
<reference evidence="4 5" key="1">
    <citation type="journal article" date="2014" name="Genome Biol. Evol.">
        <title>The secreted proteins of Achlya hypogyna and Thraustotheca clavata identify the ancestral oomycete secretome and reveal gene acquisitions by horizontal gene transfer.</title>
        <authorList>
            <person name="Misner I."/>
            <person name="Blouin N."/>
            <person name="Leonard G."/>
            <person name="Richards T.A."/>
            <person name="Lane C.E."/>
        </authorList>
    </citation>
    <scope>NUCLEOTIDE SEQUENCE [LARGE SCALE GENOMIC DNA]</scope>
    <source>
        <strain evidence="4 5">ATCC 48635</strain>
    </source>
</reference>
<organism evidence="4 5">
    <name type="scientific">Achlya hypogyna</name>
    <name type="common">Oomycete</name>
    <name type="synonym">Protoachlya hypogyna</name>
    <dbReference type="NCBI Taxonomy" id="1202772"/>
    <lineage>
        <taxon>Eukaryota</taxon>
        <taxon>Sar</taxon>
        <taxon>Stramenopiles</taxon>
        <taxon>Oomycota</taxon>
        <taxon>Saprolegniomycetes</taxon>
        <taxon>Saprolegniales</taxon>
        <taxon>Achlyaceae</taxon>
        <taxon>Achlya</taxon>
    </lineage>
</organism>
<evidence type="ECO:0000256" key="1">
    <source>
        <dbReference type="SAM" id="MobiDB-lite"/>
    </source>
</evidence>
<dbReference type="STRING" id="1202772.A0A1V9Z6L1"/>
<evidence type="ECO:0000313" key="4">
    <source>
        <dbReference type="EMBL" id="OQR93626.1"/>
    </source>
</evidence>
<evidence type="ECO:0000256" key="2">
    <source>
        <dbReference type="SAM" id="Phobius"/>
    </source>
</evidence>
<dbReference type="PANTHER" id="PTHR43404">
    <property type="entry name" value="LIPOPOLYSACCHARIDE CHOLINEPHOSPHOTRANSFERASE LICD"/>
    <property type="match status" value="1"/>
</dbReference>
<feature type="domain" description="LicD/FKTN/FKRP nucleotidyltransferase" evidence="3">
    <location>
        <begin position="201"/>
        <end position="294"/>
    </location>
</feature>
<gene>
    <name evidence="4" type="ORF">ACHHYP_02391</name>
</gene>
<comment type="caution">
    <text evidence="4">The sequence shown here is derived from an EMBL/GenBank/DDBJ whole genome shotgun (WGS) entry which is preliminary data.</text>
</comment>
<accession>A0A1V9Z6L1</accession>
<dbReference type="InterPro" id="IPR052942">
    <property type="entry name" value="LPS_cholinephosphotransferase"/>
</dbReference>
<evidence type="ECO:0000259" key="3">
    <source>
        <dbReference type="Pfam" id="PF04991"/>
    </source>
</evidence>
<sequence length="717" mass="80344">MRHQARNHELESGQAQGSAPTLSVRSMVQLLVLVVVSLTSMVFLQSSMSVEAHTTTHVAHVAQQALVQFDAEPAGRMAAELIATVEPTIVPTTAAPTTAAPTTAAPSTAAPTTAAPTTKTPKPTTKAPTPAPTTLALTPVPIETDKYGNIYPKDPEGKKDCSVLAVGHLWEPFINETYCYTVEERRDFIRNMVYALLDALEESGIEYWLDSGTLLGAYRGKGLIPHDLDADIGLSQYWFNKLRHTQINVPARYGLFINDSPIYGQGPYWYLPGRYVDRMTGLYIDIFEFIPGKRAVTVNSTMTVDIEHLAANQQSSFHAANLTVNVQGTTNATVHVTIDTTETHDIDVLAPVKSGCWVWCKKCVEPMLFSVPVEWIYPLQRCTFDAREVWCPAQPIPYLTMLYDDDFMTPSSKPPPARLRIVRLTVVRDSDFHKSVMRVAFPTTRVPAVTDKYGNIYPKDPEGKKDCAVLAAGHLWEPFINETYCYTVEERRDFIRNMVYALLDALEANGIEYWLDSGTLLGSYREENLIPHDLDADIGLSQHWFNKLRHTQIEVPSRYGLFINDSPIYGPGPYEYLPGRYVDRMTGLYIDIFEFIPGKRTVTVNTTKVLESNVVVANGEALWTEANVSVQVHSTKNATVHITIDTIESREIDVLAPVKSGCWMYCKKCIEPMLFSVPVEWIYPLKRCTFGARELWCPAQPEPYLTMLYDDTFMTPA</sequence>
<keyword evidence="5" id="KW-1185">Reference proteome</keyword>
<keyword evidence="2" id="KW-0812">Transmembrane</keyword>
<dbReference type="AlphaFoldDB" id="A0A1V9Z6L1"/>
<evidence type="ECO:0000313" key="5">
    <source>
        <dbReference type="Proteomes" id="UP000243579"/>
    </source>
</evidence>
<feature type="domain" description="LicD/FKTN/FKRP nucleotidyltransferase" evidence="3">
    <location>
        <begin position="507"/>
        <end position="709"/>
    </location>
</feature>